<reference evidence="5" key="1">
    <citation type="submission" date="2013-12" db="EMBL/GenBank/DDBJ databases">
        <authorList>
            <person name="Genoscope - CEA"/>
        </authorList>
    </citation>
    <scope>NUCLEOTIDE SEQUENCE</scope>
    <source>
        <strain evidence="5">CBS 1993</strain>
    </source>
</reference>
<protein>
    <submittedName>
        <fullName evidence="5">Uncharacterized protein</fullName>
    </submittedName>
</protein>
<proteinExistence type="inferred from homology"/>
<keyword evidence="2" id="KW-0521">NADP</keyword>
<evidence type="ECO:0000313" key="6">
    <source>
        <dbReference type="Proteomes" id="UP000019384"/>
    </source>
</evidence>
<name>W6MPK6_9ASCO</name>
<keyword evidence="3" id="KW-0560">Oxidoreductase</keyword>
<reference evidence="5" key="2">
    <citation type="submission" date="2014-02" db="EMBL/GenBank/DDBJ databases">
        <title>Complete DNA sequence of /Kuraishia capsulata/ illustrates novel genomic features among budding yeasts (/Saccharomycotina/).</title>
        <authorList>
            <person name="Morales L."/>
            <person name="Noel B."/>
            <person name="Porcel B."/>
            <person name="Marcet-Houben M."/>
            <person name="Hullo M-F."/>
            <person name="Sacerdot C."/>
            <person name="Tekaia F."/>
            <person name="Leh-Louis V."/>
            <person name="Despons L."/>
            <person name="Khanna V."/>
            <person name="Aury J-M."/>
            <person name="Barbe V."/>
            <person name="Couloux A."/>
            <person name="Labadie K."/>
            <person name="Pelletier E."/>
            <person name="Souciet J-L."/>
            <person name="Boekhout T."/>
            <person name="Gabaldon T."/>
            <person name="Wincker P."/>
            <person name="Dujon B."/>
        </authorList>
    </citation>
    <scope>NUCLEOTIDE SEQUENCE</scope>
    <source>
        <strain evidence="5">CBS 1993</strain>
    </source>
</reference>
<dbReference type="Proteomes" id="UP000019384">
    <property type="component" value="Unassembled WGS sequence"/>
</dbReference>
<comment type="similarity">
    <text evidence="1">Belongs to the short-chain dehydrogenases/reductases (SDR) family.</text>
</comment>
<evidence type="ECO:0000256" key="4">
    <source>
        <dbReference type="ARBA" id="ARBA00023308"/>
    </source>
</evidence>
<dbReference type="SUPFAM" id="SSF51735">
    <property type="entry name" value="NAD(P)-binding Rossmann-fold domains"/>
    <property type="match status" value="1"/>
</dbReference>
<dbReference type="PRINTS" id="PR00081">
    <property type="entry name" value="GDHRDH"/>
</dbReference>
<dbReference type="InterPro" id="IPR036291">
    <property type="entry name" value="NAD(P)-bd_dom_sf"/>
</dbReference>
<evidence type="ECO:0000256" key="3">
    <source>
        <dbReference type="ARBA" id="ARBA00023002"/>
    </source>
</evidence>
<dbReference type="InterPro" id="IPR002347">
    <property type="entry name" value="SDR_fam"/>
</dbReference>
<dbReference type="STRING" id="1382522.W6MPK6"/>
<dbReference type="Pfam" id="PF13561">
    <property type="entry name" value="adh_short_C2"/>
    <property type="match status" value="1"/>
</dbReference>
<dbReference type="EMBL" id="HG793129">
    <property type="protein sequence ID" value="CDK28644.1"/>
    <property type="molecule type" value="Genomic_DNA"/>
</dbReference>
<accession>W6MPK6</accession>
<dbReference type="HOGENOM" id="CLU_010194_1_1_1"/>
<dbReference type="Gene3D" id="3.40.50.720">
    <property type="entry name" value="NAD(P)-binding Rossmann-like Domain"/>
    <property type="match status" value="1"/>
</dbReference>
<dbReference type="GO" id="GO:0016616">
    <property type="term" value="F:oxidoreductase activity, acting on the CH-OH group of donors, NAD or NADP as acceptor"/>
    <property type="evidence" value="ECO:0007669"/>
    <property type="project" value="TreeGrafter"/>
</dbReference>
<sequence length="259" mass="27960">MFELLKGKTVAITGASTGIGRAIARGMYQQGANVVINYFPENKEQIKEILEKDYDNDTERVEFVLGDVSDPATSTDLVAKTVAKHGRLDVFVSNAGICKFYDFLEIPADEYRRHIDINLNGCYFATQAAARQMAKQEPSGGSIIGISSISALVGGGYQTHYTPTKAGILSMMQSEAVALGKYGIRANALLPGTIRTQLNDEDLADEVKRDAMNKRIPLGRFGLPTDLAGPAIFLACEELSGYVTGAQILVDGGLFVNLQ</sequence>
<dbReference type="RefSeq" id="XP_022460634.1">
    <property type="nucleotide sequence ID" value="XM_022601382.1"/>
</dbReference>
<dbReference type="GO" id="GO:0019301">
    <property type="term" value="P:rhamnose catabolic process"/>
    <property type="evidence" value="ECO:0007669"/>
    <property type="project" value="UniProtKB-ARBA"/>
</dbReference>
<dbReference type="GeneID" id="34522022"/>
<dbReference type="FunFam" id="3.40.50.720:FF:000417">
    <property type="entry name" value="Glucose 1-dehydrogenase, putative"/>
    <property type="match status" value="1"/>
</dbReference>
<dbReference type="GO" id="GO:0048038">
    <property type="term" value="F:quinone binding"/>
    <property type="evidence" value="ECO:0007669"/>
    <property type="project" value="TreeGrafter"/>
</dbReference>
<dbReference type="OrthoDB" id="47007at2759"/>
<gene>
    <name evidence="5" type="ORF">KUCA_T00004628001</name>
</gene>
<keyword evidence="4" id="KW-0684">Rhamnose metabolism</keyword>
<dbReference type="GO" id="GO:0006633">
    <property type="term" value="P:fatty acid biosynthetic process"/>
    <property type="evidence" value="ECO:0007669"/>
    <property type="project" value="TreeGrafter"/>
</dbReference>
<dbReference type="PANTHER" id="PTHR42760">
    <property type="entry name" value="SHORT-CHAIN DEHYDROGENASES/REDUCTASES FAMILY MEMBER"/>
    <property type="match status" value="1"/>
</dbReference>
<organism evidence="5 6">
    <name type="scientific">Kuraishia capsulata CBS 1993</name>
    <dbReference type="NCBI Taxonomy" id="1382522"/>
    <lineage>
        <taxon>Eukaryota</taxon>
        <taxon>Fungi</taxon>
        <taxon>Dikarya</taxon>
        <taxon>Ascomycota</taxon>
        <taxon>Saccharomycotina</taxon>
        <taxon>Pichiomycetes</taxon>
        <taxon>Pichiales</taxon>
        <taxon>Pichiaceae</taxon>
        <taxon>Kuraishia</taxon>
    </lineage>
</organism>
<evidence type="ECO:0000256" key="2">
    <source>
        <dbReference type="ARBA" id="ARBA00022857"/>
    </source>
</evidence>
<keyword evidence="6" id="KW-1185">Reference proteome</keyword>
<evidence type="ECO:0000256" key="1">
    <source>
        <dbReference type="ARBA" id="ARBA00006484"/>
    </source>
</evidence>
<dbReference type="PANTHER" id="PTHR42760:SF83">
    <property type="entry name" value="(3R)-3-HYDROXYACYL-COA DEHYDROGENASE"/>
    <property type="match status" value="1"/>
</dbReference>
<dbReference type="PRINTS" id="PR00080">
    <property type="entry name" value="SDRFAMILY"/>
</dbReference>
<dbReference type="AlphaFoldDB" id="W6MPK6"/>
<evidence type="ECO:0000313" key="5">
    <source>
        <dbReference type="EMBL" id="CDK28644.1"/>
    </source>
</evidence>